<name>A0ABP9W329_9BACT</name>
<sequence>MTMTKAKLFTSSLPFLPPAVGGAFGQRPILFL</sequence>
<dbReference type="EMBL" id="BAABRO010000024">
    <property type="protein sequence ID" value="GAA5510562.1"/>
    <property type="molecule type" value="Genomic_DNA"/>
</dbReference>
<comment type="caution">
    <text evidence="1">The sequence shown here is derived from an EMBL/GenBank/DDBJ whole genome shotgun (WGS) entry which is preliminary data.</text>
</comment>
<proteinExistence type="predicted"/>
<organism evidence="1 2">
    <name type="scientific">Novipirellula caenicola</name>
    <dbReference type="NCBI Taxonomy" id="1536901"/>
    <lineage>
        <taxon>Bacteria</taxon>
        <taxon>Pseudomonadati</taxon>
        <taxon>Planctomycetota</taxon>
        <taxon>Planctomycetia</taxon>
        <taxon>Pirellulales</taxon>
        <taxon>Pirellulaceae</taxon>
        <taxon>Novipirellula</taxon>
    </lineage>
</organism>
<keyword evidence="2" id="KW-1185">Reference proteome</keyword>
<evidence type="ECO:0000313" key="2">
    <source>
        <dbReference type="Proteomes" id="UP001416858"/>
    </source>
</evidence>
<dbReference type="Proteomes" id="UP001416858">
    <property type="component" value="Unassembled WGS sequence"/>
</dbReference>
<protein>
    <submittedName>
        <fullName evidence="1">Uncharacterized protein</fullName>
    </submittedName>
</protein>
<gene>
    <name evidence="1" type="ORF">Rcae01_06071</name>
</gene>
<evidence type="ECO:0000313" key="1">
    <source>
        <dbReference type="EMBL" id="GAA5510562.1"/>
    </source>
</evidence>
<accession>A0ABP9W329</accession>
<reference evidence="1 2" key="1">
    <citation type="submission" date="2024-02" db="EMBL/GenBank/DDBJ databases">
        <title>Rhodopirellula caenicola NBRC 110016.</title>
        <authorList>
            <person name="Ichikawa N."/>
            <person name="Katano-Makiyama Y."/>
            <person name="Hidaka K."/>
        </authorList>
    </citation>
    <scope>NUCLEOTIDE SEQUENCE [LARGE SCALE GENOMIC DNA]</scope>
    <source>
        <strain evidence="1 2">NBRC 110016</strain>
    </source>
</reference>